<evidence type="ECO:0000256" key="6">
    <source>
        <dbReference type="ARBA" id="ARBA00022692"/>
    </source>
</evidence>
<dbReference type="OMA" id="HEIPHMR"/>
<evidence type="ECO:0000313" key="15">
    <source>
        <dbReference type="Ensembl" id="ENSCINP00000025486.2"/>
    </source>
</evidence>
<evidence type="ECO:0000256" key="4">
    <source>
        <dbReference type="ARBA" id="ARBA00012483"/>
    </source>
</evidence>
<feature type="transmembrane region" description="Helical" evidence="13">
    <location>
        <begin position="104"/>
        <end position="126"/>
    </location>
</feature>
<keyword evidence="5" id="KW-0808">Transferase</keyword>
<reference evidence="15" key="3">
    <citation type="submission" date="2025-08" db="UniProtKB">
        <authorList>
            <consortium name="Ensembl"/>
        </authorList>
    </citation>
    <scope>IDENTIFICATION</scope>
</reference>
<dbReference type="Gene3D" id="3.30.40.10">
    <property type="entry name" value="Zinc/RING finger domain, C3HC4 (zinc finger)"/>
    <property type="match status" value="1"/>
</dbReference>
<dbReference type="STRING" id="7719.ENSCINP00000025486"/>
<evidence type="ECO:0000256" key="1">
    <source>
        <dbReference type="ARBA" id="ARBA00000900"/>
    </source>
</evidence>
<dbReference type="EMBL" id="EAAA01000516">
    <property type="status" value="NOT_ANNOTATED_CDS"/>
    <property type="molecule type" value="Genomic_DNA"/>
</dbReference>
<evidence type="ECO:0000259" key="14">
    <source>
        <dbReference type="PROSITE" id="PS51292"/>
    </source>
</evidence>
<accession>A0A1W2W8M5</accession>
<keyword evidence="8" id="KW-0863">Zinc-finger</keyword>
<keyword evidence="6 13" id="KW-0812">Transmembrane</keyword>
<dbReference type="InParanoid" id="F6RDJ3"/>
<dbReference type="InterPro" id="IPR046356">
    <property type="entry name" value="MARCHF4/9/11"/>
</dbReference>
<feature type="domain" description="RING-CH-type" evidence="14">
    <location>
        <begin position="27"/>
        <end position="85"/>
    </location>
</feature>
<dbReference type="GeneID" id="100176866"/>
<evidence type="ECO:0000256" key="11">
    <source>
        <dbReference type="ARBA" id="ARBA00022989"/>
    </source>
</evidence>
<evidence type="ECO:0000256" key="9">
    <source>
        <dbReference type="ARBA" id="ARBA00022786"/>
    </source>
</evidence>
<dbReference type="RefSeq" id="XP_002126878.1">
    <property type="nucleotide sequence ID" value="XM_002126842.5"/>
</dbReference>
<evidence type="ECO:0000313" key="16">
    <source>
        <dbReference type="Proteomes" id="UP000008144"/>
    </source>
</evidence>
<keyword evidence="7" id="KW-0479">Metal-binding</keyword>
<dbReference type="PANTHER" id="PTHR46053">
    <property type="entry name" value="E3 UBIQUITIN-PROTEIN LIGASE MARCH4-LIKE"/>
    <property type="match status" value="1"/>
</dbReference>
<dbReference type="Pfam" id="PF12906">
    <property type="entry name" value="RINGv"/>
    <property type="match status" value="1"/>
</dbReference>
<dbReference type="EC" id="2.3.2.27" evidence="4"/>
<reference evidence="15" key="4">
    <citation type="submission" date="2025-09" db="UniProtKB">
        <authorList>
            <consortium name="Ensembl"/>
        </authorList>
    </citation>
    <scope>IDENTIFICATION</scope>
</reference>
<evidence type="ECO:0000256" key="13">
    <source>
        <dbReference type="SAM" id="Phobius"/>
    </source>
</evidence>
<keyword evidence="10" id="KW-0862">Zinc</keyword>
<dbReference type="InterPro" id="IPR011016">
    <property type="entry name" value="Znf_RING-CH"/>
</dbReference>
<evidence type="ECO:0000256" key="3">
    <source>
        <dbReference type="ARBA" id="ARBA00004906"/>
    </source>
</evidence>
<evidence type="ECO:0000256" key="2">
    <source>
        <dbReference type="ARBA" id="ARBA00004127"/>
    </source>
</evidence>
<gene>
    <name evidence="15" type="primary">LOC100176866</name>
</gene>
<sequence>MEMLKPTLKNESYSDGCKKDFCDVTGEMMKQGQICRICQEADGSLITPCRCKGTIGFVHEACLVQWLSKSGKSMCEICHTSYVLRVKNSENIRWKKLCLTRHDLAMIAVNFVCILFLISTTSWLVWSAVSSETRRQRNSDLFRACYALYGFMDMFCLGILLHEIPHMRLMYRRYKLMQYELRVMPQSPATVITVCHQENLDNVQINLPVEL</sequence>
<dbReference type="Ensembl" id="ENSCINT00000025732.2">
    <property type="protein sequence ID" value="ENSCINP00000025486.2"/>
    <property type="gene ID" value="ENSCING00000014000.2"/>
</dbReference>
<accession>F6RDJ3</accession>
<evidence type="ECO:0000256" key="7">
    <source>
        <dbReference type="ARBA" id="ARBA00022723"/>
    </source>
</evidence>
<dbReference type="GO" id="GO:0008270">
    <property type="term" value="F:zinc ion binding"/>
    <property type="evidence" value="ECO:0007669"/>
    <property type="project" value="UniProtKB-KW"/>
</dbReference>
<comment type="subcellular location">
    <subcellularLocation>
        <location evidence="2">Endomembrane system</location>
        <topology evidence="2">Multi-pass membrane protein</topology>
    </subcellularLocation>
</comment>
<dbReference type="KEGG" id="cin:100176866"/>
<comment type="pathway">
    <text evidence="3">Protein modification; protein ubiquitination.</text>
</comment>
<reference evidence="15" key="2">
    <citation type="journal article" date="2008" name="Genome Biol.">
        <title>Improved genome assembly and evidence-based global gene model set for the chordate Ciona intestinalis: new insight into intron and operon populations.</title>
        <authorList>
            <person name="Satou Y."/>
            <person name="Mineta K."/>
            <person name="Ogasawara M."/>
            <person name="Sasakura Y."/>
            <person name="Shoguchi E."/>
            <person name="Ueno K."/>
            <person name="Yamada L."/>
            <person name="Matsumoto J."/>
            <person name="Wasserscheid J."/>
            <person name="Dewar K."/>
            <person name="Wiley G.B."/>
            <person name="Macmil S.L."/>
            <person name="Roe B.A."/>
            <person name="Zeller R.W."/>
            <person name="Hastings K.E."/>
            <person name="Lemaire P."/>
            <person name="Lindquist E."/>
            <person name="Endo T."/>
            <person name="Hotta K."/>
            <person name="Inaba K."/>
        </authorList>
    </citation>
    <scope>NUCLEOTIDE SEQUENCE [LARGE SCALE GENOMIC DNA]</scope>
    <source>
        <strain evidence="15">wild type</strain>
    </source>
</reference>
<dbReference type="PANTHER" id="PTHR46053:SF2">
    <property type="entry name" value="RING-TYPE E3 UBIQUITIN TRANSFERASE"/>
    <property type="match status" value="1"/>
</dbReference>
<dbReference type="GeneTree" id="ENSGT00940000169010"/>
<dbReference type="GO" id="GO:0061630">
    <property type="term" value="F:ubiquitin protein ligase activity"/>
    <property type="evidence" value="ECO:0007669"/>
    <property type="project" value="UniProtKB-EC"/>
</dbReference>
<feature type="transmembrane region" description="Helical" evidence="13">
    <location>
        <begin position="146"/>
        <end position="164"/>
    </location>
</feature>
<name>F6RDJ3_CIOIN</name>
<keyword evidence="12 13" id="KW-0472">Membrane</keyword>
<dbReference type="OrthoDB" id="264354at2759"/>
<dbReference type="SMART" id="SM00744">
    <property type="entry name" value="RINGv"/>
    <property type="match status" value="1"/>
</dbReference>
<dbReference type="PROSITE" id="PS51292">
    <property type="entry name" value="ZF_RING_CH"/>
    <property type="match status" value="1"/>
</dbReference>
<dbReference type="Proteomes" id="UP000008144">
    <property type="component" value="Chromosome 10"/>
</dbReference>
<evidence type="ECO:0000256" key="12">
    <source>
        <dbReference type="ARBA" id="ARBA00023136"/>
    </source>
</evidence>
<evidence type="ECO:0000256" key="5">
    <source>
        <dbReference type="ARBA" id="ARBA00022679"/>
    </source>
</evidence>
<dbReference type="InterPro" id="IPR013083">
    <property type="entry name" value="Znf_RING/FYVE/PHD"/>
</dbReference>
<protein>
    <recommendedName>
        <fullName evidence="4">RING-type E3 ubiquitin transferase</fullName>
        <ecNumber evidence="4">2.3.2.27</ecNumber>
    </recommendedName>
</protein>
<keyword evidence="16" id="KW-1185">Reference proteome</keyword>
<proteinExistence type="predicted"/>
<dbReference type="HOGENOM" id="CLU_1304491_0_0_1"/>
<reference evidence="16" key="1">
    <citation type="journal article" date="2002" name="Science">
        <title>The draft genome of Ciona intestinalis: insights into chordate and vertebrate origins.</title>
        <authorList>
            <person name="Dehal P."/>
            <person name="Satou Y."/>
            <person name="Campbell R.K."/>
            <person name="Chapman J."/>
            <person name="Degnan B."/>
            <person name="De Tomaso A."/>
            <person name="Davidson B."/>
            <person name="Di Gregorio A."/>
            <person name="Gelpke M."/>
            <person name="Goodstein D.M."/>
            <person name="Harafuji N."/>
            <person name="Hastings K.E."/>
            <person name="Ho I."/>
            <person name="Hotta K."/>
            <person name="Huang W."/>
            <person name="Kawashima T."/>
            <person name="Lemaire P."/>
            <person name="Martinez D."/>
            <person name="Meinertzhagen I.A."/>
            <person name="Necula S."/>
            <person name="Nonaka M."/>
            <person name="Putnam N."/>
            <person name="Rash S."/>
            <person name="Saiga H."/>
            <person name="Satake M."/>
            <person name="Terry A."/>
            <person name="Yamada L."/>
            <person name="Wang H.G."/>
            <person name="Awazu S."/>
            <person name="Azumi K."/>
            <person name="Boore J."/>
            <person name="Branno M."/>
            <person name="Chin-Bow S."/>
            <person name="DeSantis R."/>
            <person name="Doyle S."/>
            <person name="Francino P."/>
            <person name="Keys D.N."/>
            <person name="Haga S."/>
            <person name="Hayashi H."/>
            <person name="Hino K."/>
            <person name="Imai K.S."/>
            <person name="Inaba K."/>
            <person name="Kano S."/>
            <person name="Kobayashi K."/>
            <person name="Kobayashi M."/>
            <person name="Lee B.I."/>
            <person name="Makabe K.W."/>
            <person name="Manohar C."/>
            <person name="Matassi G."/>
            <person name="Medina M."/>
            <person name="Mochizuki Y."/>
            <person name="Mount S."/>
            <person name="Morishita T."/>
            <person name="Miura S."/>
            <person name="Nakayama A."/>
            <person name="Nishizaka S."/>
            <person name="Nomoto H."/>
            <person name="Ohta F."/>
            <person name="Oishi K."/>
            <person name="Rigoutsos I."/>
            <person name="Sano M."/>
            <person name="Sasaki A."/>
            <person name="Sasakura Y."/>
            <person name="Shoguchi E."/>
            <person name="Shin-i T."/>
            <person name="Spagnuolo A."/>
            <person name="Stainier D."/>
            <person name="Suzuki M.M."/>
            <person name="Tassy O."/>
            <person name="Takatori N."/>
            <person name="Tokuoka M."/>
            <person name="Yagi K."/>
            <person name="Yoshizaki F."/>
            <person name="Wada S."/>
            <person name="Zhang C."/>
            <person name="Hyatt P.D."/>
            <person name="Larimer F."/>
            <person name="Detter C."/>
            <person name="Doggett N."/>
            <person name="Glavina T."/>
            <person name="Hawkins T."/>
            <person name="Richardson P."/>
            <person name="Lucas S."/>
            <person name="Kohara Y."/>
            <person name="Levine M."/>
            <person name="Satoh N."/>
            <person name="Rokhsar D.S."/>
        </authorList>
    </citation>
    <scope>NUCLEOTIDE SEQUENCE [LARGE SCALE GENOMIC DNA]</scope>
</reference>
<keyword evidence="9" id="KW-0833">Ubl conjugation pathway</keyword>
<dbReference type="SUPFAM" id="SSF57850">
    <property type="entry name" value="RING/U-box"/>
    <property type="match status" value="1"/>
</dbReference>
<dbReference type="GO" id="GO:0012505">
    <property type="term" value="C:endomembrane system"/>
    <property type="evidence" value="ECO:0007669"/>
    <property type="project" value="UniProtKB-SubCell"/>
</dbReference>
<evidence type="ECO:0000256" key="8">
    <source>
        <dbReference type="ARBA" id="ARBA00022771"/>
    </source>
</evidence>
<organism evidence="15 16">
    <name type="scientific">Ciona intestinalis</name>
    <name type="common">Transparent sea squirt</name>
    <name type="synonym">Ascidia intestinalis</name>
    <dbReference type="NCBI Taxonomy" id="7719"/>
    <lineage>
        <taxon>Eukaryota</taxon>
        <taxon>Metazoa</taxon>
        <taxon>Chordata</taxon>
        <taxon>Tunicata</taxon>
        <taxon>Ascidiacea</taxon>
        <taxon>Phlebobranchia</taxon>
        <taxon>Cionidae</taxon>
        <taxon>Ciona</taxon>
    </lineage>
</organism>
<dbReference type="GO" id="GO:0016567">
    <property type="term" value="P:protein ubiquitination"/>
    <property type="evidence" value="ECO:0007669"/>
    <property type="project" value="UniProtKB-UniPathway"/>
</dbReference>
<evidence type="ECO:0000256" key="10">
    <source>
        <dbReference type="ARBA" id="ARBA00022833"/>
    </source>
</evidence>
<dbReference type="FunCoup" id="F6RDJ3">
    <property type="interactions" value="3"/>
</dbReference>
<keyword evidence="11 13" id="KW-1133">Transmembrane helix</keyword>
<dbReference type="UniPathway" id="UPA00143"/>
<dbReference type="AlphaFoldDB" id="F6RDJ3"/>
<comment type="catalytic activity">
    <reaction evidence="1">
        <text>S-ubiquitinyl-[E2 ubiquitin-conjugating enzyme]-L-cysteine + [acceptor protein]-L-lysine = [E2 ubiquitin-conjugating enzyme]-L-cysteine + N(6)-ubiquitinyl-[acceptor protein]-L-lysine.</text>
        <dbReference type="EC" id="2.3.2.27"/>
    </reaction>
</comment>